<feature type="active site" evidence="8">
    <location>
        <position position="274"/>
    </location>
</feature>
<dbReference type="PROSITE" id="PS00141">
    <property type="entry name" value="ASP_PROTEASE"/>
    <property type="match status" value="1"/>
</dbReference>
<dbReference type="CDD" id="cd05474">
    <property type="entry name" value="SAP_like"/>
    <property type="match status" value="1"/>
</dbReference>
<keyword evidence="7 9" id="KW-0378">Hydrolase</keyword>
<dbReference type="GO" id="GO:0006508">
    <property type="term" value="P:proteolysis"/>
    <property type="evidence" value="ECO:0007669"/>
    <property type="project" value="UniProtKB-KW"/>
</dbReference>
<dbReference type="InterPro" id="IPR021109">
    <property type="entry name" value="Peptidase_aspartic_dom_sf"/>
</dbReference>
<gene>
    <name evidence="12" type="ORF">TRUGW13939_07026</name>
</gene>
<keyword evidence="4 9" id="KW-0645">Protease</keyword>
<feature type="domain" description="Peptidase A1" evidence="11">
    <location>
        <begin position="64"/>
        <end position="385"/>
    </location>
</feature>
<keyword evidence="3" id="KW-0325">Glycoprotein</keyword>
<accession>A0A7H8R0H2</accession>
<evidence type="ECO:0000256" key="3">
    <source>
        <dbReference type="ARBA" id="ARBA00022622"/>
    </source>
</evidence>
<dbReference type="KEGG" id="trg:TRUGW13939_07026"/>
<dbReference type="Gene3D" id="2.40.70.10">
    <property type="entry name" value="Acid Proteases"/>
    <property type="match status" value="2"/>
</dbReference>
<dbReference type="GO" id="GO:0004190">
    <property type="term" value="F:aspartic-type endopeptidase activity"/>
    <property type="evidence" value="ECO:0007669"/>
    <property type="project" value="UniProtKB-KW"/>
</dbReference>
<evidence type="ECO:0000256" key="2">
    <source>
        <dbReference type="ARBA" id="ARBA00007447"/>
    </source>
</evidence>
<dbReference type="InterPro" id="IPR001969">
    <property type="entry name" value="Aspartic_peptidase_AS"/>
</dbReference>
<dbReference type="InterPro" id="IPR033876">
    <property type="entry name" value="SAP-like"/>
</dbReference>
<keyword evidence="3" id="KW-0449">Lipoprotein</keyword>
<feature type="active site" evidence="8">
    <location>
        <position position="82"/>
    </location>
</feature>
<dbReference type="PROSITE" id="PS51767">
    <property type="entry name" value="PEPTIDASE_A1"/>
    <property type="match status" value="1"/>
</dbReference>
<evidence type="ECO:0000256" key="1">
    <source>
        <dbReference type="ARBA" id="ARBA00004609"/>
    </source>
</evidence>
<dbReference type="GeneID" id="55994519"/>
<sequence>MRGLSYTPLLALLAPEINALSLHKRDDPAVLGLPVQRHRTSAESLRKRDSTLDVTITNADAVLYVVNVTLGTPPQEFSLQLDTGSSDLWVNSAGNSTVKAPAFDSSASSTYTKLDVVLNDTYADGSSAIGPYGTDTLKLGGVTLKDFEFGINETPFEEPVPGVSGIAGIAYKVVEAAAIAKNPYNNLPYALAEKGVINSAAYSLWLNDITSESGTILFGGVNKAKYIGDLQTLPIISVNGVHQELAVALSDVSGQSSSGSISYADGLPLPVILDSGTTLTMLPTAIANKIFDDVKAIYNTTLSASFIDCEAGKQDYNLTYSFSGASISVGINELVAPDPQHRLPEGVCIFGIVPTDNNAEILLGDTFLRSAYVVYDLENNEISIANTNFNPGEDDIHEIGSATGVPVPGATPVTSAISTFAVQTPSSSAVVSRTSPVGTATATGSATVTQTGTASATPSTGMAAISSINAGYLLWGLAGAGLFMV</sequence>
<dbReference type="InterPro" id="IPR033121">
    <property type="entry name" value="PEPTIDASE_A1"/>
</dbReference>
<keyword evidence="5 10" id="KW-0732">Signal</keyword>
<evidence type="ECO:0000256" key="5">
    <source>
        <dbReference type="ARBA" id="ARBA00022729"/>
    </source>
</evidence>
<dbReference type="PRINTS" id="PR00792">
    <property type="entry name" value="PEPSIN"/>
</dbReference>
<keyword evidence="3" id="KW-0472">Membrane</keyword>
<feature type="chain" id="PRO_5028984078" description="Peptidase A1 domain-containing protein" evidence="10">
    <location>
        <begin position="20"/>
        <end position="485"/>
    </location>
</feature>
<organism evidence="12 13">
    <name type="scientific">Talaromyces rugulosus</name>
    <name type="common">Penicillium rugulosum</name>
    <dbReference type="NCBI Taxonomy" id="121627"/>
    <lineage>
        <taxon>Eukaryota</taxon>
        <taxon>Fungi</taxon>
        <taxon>Dikarya</taxon>
        <taxon>Ascomycota</taxon>
        <taxon>Pezizomycotina</taxon>
        <taxon>Eurotiomycetes</taxon>
        <taxon>Eurotiomycetidae</taxon>
        <taxon>Eurotiales</taxon>
        <taxon>Trichocomaceae</taxon>
        <taxon>Talaromyces</taxon>
        <taxon>Talaromyces sect. Islandici</taxon>
    </lineage>
</organism>
<comment type="similarity">
    <text evidence="2 9">Belongs to the peptidase A1 family.</text>
</comment>
<evidence type="ECO:0000256" key="7">
    <source>
        <dbReference type="ARBA" id="ARBA00022801"/>
    </source>
</evidence>
<evidence type="ECO:0000256" key="6">
    <source>
        <dbReference type="ARBA" id="ARBA00022750"/>
    </source>
</evidence>
<dbReference type="GO" id="GO:0098552">
    <property type="term" value="C:side of membrane"/>
    <property type="evidence" value="ECO:0007669"/>
    <property type="project" value="UniProtKB-KW"/>
</dbReference>
<evidence type="ECO:0000259" key="11">
    <source>
        <dbReference type="PROSITE" id="PS51767"/>
    </source>
</evidence>
<proteinExistence type="inferred from homology"/>
<dbReference type="PANTHER" id="PTHR47966:SF65">
    <property type="entry name" value="ASPARTIC-TYPE ENDOPEPTIDASE"/>
    <property type="match status" value="1"/>
</dbReference>
<dbReference type="Proteomes" id="UP000509510">
    <property type="component" value="Chromosome IV"/>
</dbReference>
<protein>
    <recommendedName>
        <fullName evidence="11">Peptidase A1 domain-containing protein</fullName>
    </recommendedName>
</protein>
<keyword evidence="6 9" id="KW-0064">Aspartyl protease</keyword>
<comment type="subcellular location">
    <subcellularLocation>
        <location evidence="1">Cell membrane</location>
        <topology evidence="1">Lipid-anchor</topology>
        <topology evidence="1">GPI-anchor</topology>
    </subcellularLocation>
</comment>
<keyword evidence="3" id="KW-0336">GPI-anchor</keyword>
<evidence type="ECO:0000256" key="10">
    <source>
        <dbReference type="SAM" id="SignalP"/>
    </source>
</evidence>
<dbReference type="RefSeq" id="XP_035346061.1">
    <property type="nucleotide sequence ID" value="XM_035490168.1"/>
</dbReference>
<evidence type="ECO:0000256" key="8">
    <source>
        <dbReference type="PIRSR" id="PIRSR601461-1"/>
    </source>
</evidence>
<dbReference type="GO" id="GO:0005886">
    <property type="term" value="C:plasma membrane"/>
    <property type="evidence" value="ECO:0007669"/>
    <property type="project" value="UniProtKB-SubCell"/>
</dbReference>
<dbReference type="AlphaFoldDB" id="A0A7H8R0H2"/>
<dbReference type="InterPro" id="IPR001461">
    <property type="entry name" value="Aspartic_peptidase_A1"/>
</dbReference>
<dbReference type="OrthoDB" id="771136at2759"/>
<dbReference type="Pfam" id="PF00026">
    <property type="entry name" value="Asp"/>
    <property type="match status" value="1"/>
</dbReference>
<dbReference type="PANTHER" id="PTHR47966">
    <property type="entry name" value="BETA-SITE APP-CLEAVING ENZYME, ISOFORM A-RELATED"/>
    <property type="match status" value="1"/>
</dbReference>
<dbReference type="SUPFAM" id="SSF50630">
    <property type="entry name" value="Acid proteases"/>
    <property type="match status" value="1"/>
</dbReference>
<evidence type="ECO:0000256" key="9">
    <source>
        <dbReference type="RuleBase" id="RU000454"/>
    </source>
</evidence>
<reference evidence="13" key="1">
    <citation type="submission" date="2020-06" db="EMBL/GenBank/DDBJ databases">
        <title>A chromosome-scale genome assembly of Talaromyces rugulosus W13939.</title>
        <authorList>
            <person name="Wang B."/>
            <person name="Guo L."/>
            <person name="Ye K."/>
            <person name="Wang L."/>
        </authorList>
    </citation>
    <scope>NUCLEOTIDE SEQUENCE [LARGE SCALE GENOMIC DNA]</scope>
    <source>
        <strain evidence="13">W13939</strain>
    </source>
</reference>
<keyword evidence="13" id="KW-1185">Reference proteome</keyword>
<feature type="signal peptide" evidence="10">
    <location>
        <begin position="1"/>
        <end position="19"/>
    </location>
</feature>
<evidence type="ECO:0000313" key="13">
    <source>
        <dbReference type="Proteomes" id="UP000509510"/>
    </source>
</evidence>
<evidence type="ECO:0000256" key="4">
    <source>
        <dbReference type="ARBA" id="ARBA00022670"/>
    </source>
</evidence>
<name>A0A7H8R0H2_TALRU</name>
<evidence type="ECO:0000313" key="12">
    <source>
        <dbReference type="EMBL" id="QKX59884.1"/>
    </source>
</evidence>
<dbReference type="EMBL" id="CP055901">
    <property type="protein sequence ID" value="QKX59884.1"/>
    <property type="molecule type" value="Genomic_DNA"/>
</dbReference>